<dbReference type="InterPro" id="IPR009293">
    <property type="entry name" value="UPF0478"/>
</dbReference>
<evidence type="ECO:0000313" key="2">
    <source>
        <dbReference type="EMBL" id="CDQ41353.1"/>
    </source>
</evidence>
<gene>
    <name evidence="2" type="ORF">BN990_03722</name>
</gene>
<proteinExistence type="predicted"/>
<dbReference type="PANTHER" id="PTHR40070">
    <property type="entry name" value="UPF0478 PROTEIN YTXG"/>
    <property type="match status" value="1"/>
</dbReference>
<reference evidence="2 3" key="1">
    <citation type="submission" date="2014-03" db="EMBL/GenBank/DDBJ databases">
        <authorList>
            <person name="Urmite Genomes U."/>
        </authorList>
    </citation>
    <scope>NUCLEOTIDE SEQUENCE [LARGE SCALE GENOMIC DNA]</scope>
    <source>
        <strain evidence="2 3">Vm-5</strain>
    </source>
</reference>
<keyword evidence="1" id="KW-0812">Transmembrane</keyword>
<evidence type="ECO:0000313" key="3">
    <source>
        <dbReference type="Proteomes" id="UP000028875"/>
    </source>
</evidence>
<keyword evidence="1" id="KW-0472">Membrane</keyword>
<dbReference type="PANTHER" id="PTHR40070:SF1">
    <property type="entry name" value="UPF0478 PROTEIN YTXG"/>
    <property type="match status" value="1"/>
</dbReference>
<comment type="caution">
    <text evidence="2">The sequence shown here is derived from an EMBL/GenBank/DDBJ whole genome shotgun (WGS) entry which is preliminary data.</text>
</comment>
<evidence type="ECO:0008006" key="4">
    <source>
        <dbReference type="Google" id="ProtNLM"/>
    </source>
</evidence>
<name>A0A024QFM1_9BACI</name>
<dbReference type="OrthoDB" id="2437843at2"/>
<dbReference type="RefSeq" id="WP_038245900.1">
    <property type="nucleotide sequence ID" value="NZ_BNER01000013.1"/>
</dbReference>
<organism evidence="2 3">
    <name type="scientific">Virgibacillus massiliensis</name>
    <dbReference type="NCBI Taxonomy" id="1462526"/>
    <lineage>
        <taxon>Bacteria</taxon>
        <taxon>Bacillati</taxon>
        <taxon>Bacillota</taxon>
        <taxon>Bacilli</taxon>
        <taxon>Bacillales</taxon>
        <taxon>Bacillaceae</taxon>
        <taxon>Virgibacillus</taxon>
    </lineage>
</organism>
<dbReference type="AlphaFoldDB" id="A0A024QFM1"/>
<dbReference type="EMBL" id="CCDP010000002">
    <property type="protein sequence ID" value="CDQ41353.1"/>
    <property type="molecule type" value="Genomic_DNA"/>
</dbReference>
<keyword evidence="3" id="KW-1185">Reference proteome</keyword>
<dbReference type="STRING" id="1462526.BN990_03722"/>
<reference evidence="3" key="2">
    <citation type="submission" date="2014-05" db="EMBL/GenBank/DDBJ databases">
        <title>Draft genome sequence of Virgibacillus massiliensis Vm-5.</title>
        <authorList>
            <person name="Khelaifia S."/>
            <person name="Croce O."/>
            <person name="Lagier J.C."/>
            <person name="Raoult D."/>
        </authorList>
    </citation>
    <scope>NUCLEOTIDE SEQUENCE [LARGE SCALE GENOMIC DNA]</scope>
    <source>
        <strain evidence="3">Vm-5</strain>
    </source>
</reference>
<dbReference type="Proteomes" id="UP000028875">
    <property type="component" value="Unassembled WGS sequence"/>
</dbReference>
<sequence>MDWLGIGVSIIGVALLILVLLLIRPLNKLAAVLSNLQKSTKNLPNQVEDLTSQARDTLSASNDTLQTVNKQVKELSPIFYMLGNATRAANHASSSMADVVMKVREDKSEGNVFTSRNQLEGLYGMMTLVYFMIQTSKNRKTIDMS</sequence>
<protein>
    <recommendedName>
        <fullName evidence="4">DUF948 domain-containing protein</fullName>
    </recommendedName>
</protein>
<feature type="transmembrane region" description="Helical" evidence="1">
    <location>
        <begin position="6"/>
        <end position="23"/>
    </location>
</feature>
<evidence type="ECO:0000256" key="1">
    <source>
        <dbReference type="SAM" id="Phobius"/>
    </source>
</evidence>
<dbReference type="Pfam" id="PF06103">
    <property type="entry name" value="DUF948"/>
    <property type="match status" value="1"/>
</dbReference>
<keyword evidence="1" id="KW-1133">Transmembrane helix</keyword>
<dbReference type="eggNOG" id="COG4768">
    <property type="taxonomic scope" value="Bacteria"/>
</dbReference>
<accession>A0A024QFM1</accession>